<keyword evidence="4 7" id="KW-0812">Transmembrane</keyword>
<dbReference type="CDD" id="cd06261">
    <property type="entry name" value="TM_PBP2"/>
    <property type="match status" value="1"/>
</dbReference>
<organism evidence="9 10">
    <name type="scientific">Roseateles toxinivorans</name>
    <dbReference type="NCBI Taxonomy" id="270368"/>
    <lineage>
        <taxon>Bacteria</taxon>
        <taxon>Pseudomonadati</taxon>
        <taxon>Pseudomonadota</taxon>
        <taxon>Betaproteobacteria</taxon>
        <taxon>Burkholderiales</taxon>
        <taxon>Sphaerotilaceae</taxon>
        <taxon>Roseateles</taxon>
    </lineage>
</organism>
<evidence type="ECO:0000256" key="2">
    <source>
        <dbReference type="ARBA" id="ARBA00022448"/>
    </source>
</evidence>
<dbReference type="AlphaFoldDB" id="A0A4R6QG95"/>
<comment type="similarity">
    <text evidence="7">Belongs to the binding-protein-dependent transport system permease family.</text>
</comment>
<reference evidence="9 10" key="1">
    <citation type="submission" date="2019-03" db="EMBL/GenBank/DDBJ databases">
        <title>Genomic Encyclopedia of Type Strains, Phase IV (KMG-IV): sequencing the most valuable type-strain genomes for metagenomic binning, comparative biology and taxonomic classification.</title>
        <authorList>
            <person name="Goeker M."/>
        </authorList>
    </citation>
    <scope>NUCLEOTIDE SEQUENCE [LARGE SCALE GENOMIC DNA]</scope>
    <source>
        <strain evidence="9 10">DSM 16998</strain>
    </source>
</reference>
<dbReference type="PANTHER" id="PTHR43163:SF2">
    <property type="entry name" value="ABC TRANSPORTER PERMEASE PROTEIN"/>
    <property type="match status" value="1"/>
</dbReference>
<gene>
    <name evidence="9" type="ORF">DES47_11066</name>
</gene>
<dbReference type="Proteomes" id="UP000295361">
    <property type="component" value="Unassembled WGS sequence"/>
</dbReference>
<sequence>MLGFLIRRVLQSILVLMLVSMLVFMGIYVVGDPTAMMIPDNVTAETRAAMIASLGLDKHPLLQYLDFAQRLLHGSLGRSFATGLPVEELIASRFPATLELACAAMVLATVVGLPLGLVAAVKPESWVGRAITACSSLGFSVPTFWVGLVLIMVFAVTLGWLPSNGRGPTQSLLGVQVSFLSWEGLRYMILPACNLALFNAAMIIRLTRSSGGEVMLMDYIRFARAKGLNERRVIGVHLLKNILIPIITVMGINFGGIIAFSVVTETIFGWPGMGKLLIDSINALDRPVVLGYLMFVVVIYLVINFVVDLMYSWLDPRVTLVEAKA</sequence>
<dbReference type="InterPro" id="IPR000515">
    <property type="entry name" value="MetI-like"/>
</dbReference>
<dbReference type="RefSeq" id="WP_133703399.1">
    <property type="nucleotide sequence ID" value="NZ_SNXS01000010.1"/>
</dbReference>
<dbReference type="Pfam" id="PF19300">
    <property type="entry name" value="BPD_transp_1_N"/>
    <property type="match status" value="1"/>
</dbReference>
<keyword evidence="2 7" id="KW-0813">Transport</keyword>
<dbReference type="Pfam" id="PF00528">
    <property type="entry name" value="BPD_transp_1"/>
    <property type="match status" value="1"/>
</dbReference>
<dbReference type="GO" id="GO:0005886">
    <property type="term" value="C:plasma membrane"/>
    <property type="evidence" value="ECO:0007669"/>
    <property type="project" value="UniProtKB-SubCell"/>
</dbReference>
<feature type="transmembrane region" description="Helical" evidence="7">
    <location>
        <begin position="187"/>
        <end position="207"/>
    </location>
</feature>
<evidence type="ECO:0000256" key="3">
    <source>
        <dbReference type="ARBA" id="ARBA00022475"/>
    </source>
</evidence>
<dbReference type="OrthoDB" id="9803623at2"/>
<name>A0A4R6QG95_9BURK</name>
<feature type="domain" description="ABC transmembrane type-1" evidence="8">
    <location>
        <begin position="94"/>
        <end position="311"/>
    </location>
</feature>
<evidence type="ECO:0000256" key="1">
    <source>
        <dbReference type="ARBA" id="ARBA00004651"/>
    </source>
</evidence>
<proteinExistence type="inferred from homology"/>
<feature type="transmembrane region" description="Helical" evidence="7">
    <location>
        <begin position="133"/>
        <end position="161"/>
    </location>
</feature>
<dbReference type="PANTHER" id="PTHR43163">
    <property type="entry name" value="DIPEPTIDE TRANSPORT SYSTEM PERMEASE PROTEIN DPPB-RELATED"/>
    <property type="match status" value="1"/>
</dbReference>
<dbReference type="PROSITE" id="PS50928">
    <property type="entry name" value="ABC_TM1"/>
    <property type="match status" value="1"/>
</dbReference>
<keyword evidence="10" id="KW-1185">Reference proteome</keyword>
<comment type="caution">
    <text evidence="9">The sequence shown here is derived from an EMBL/GenBank/DDBJ whole genome shotgun (WGS) entry which is preliminary data.</text>
</comment>
<dbReference type="Gene3D" id="1.10.3720.10">
    <property type="entry name" value="MetI-like"/>
    <property type="match status" value="1"/>
</dbReference>
<dbReference type="EMBL" id="SNXS01000010">
    <property type="protein sequence ID" value="TDP61854.1"/>
    <property type="molecule type" value="Genomic_DNA"/>
</dbReference>
<evidence type="ECO:0000256" key="6">
    <source>
        <dbReference type="ARBA" id="ARBA00023136"/>
    </source>
</evidence>
<feature type="transmembrane region" description="Helical" evidence="7">
    <location>
        <begin position="12"/>
        <end position="31"/>
    </location>
</feature>
<keyword evidence="3" id="KW-1003">Cell membrane</keyword>
<keyword evidence="6 7" id="KW-0472">Membrane</keyword>
<dbReference type="InterPro" id="IPR045621">
    <property type="entry name" value="BPD_transp_1_N"/>
</dbReference>
<keyword evidence="5 7" id="KW-1133">Transmembrane helix</keyword>
<accession>A0A4R6QG95</accession>
<dbReference type="InParanoid" id="A0A4R6QG95"/>
<dbReference type="SUPFAM" id="SSF161098">
    <property type="entry name" value="MetI-like"/>
    <property type="match status" value="1"/>
</dbReference>
<evidence type="ECO:0000256" key="7">
    <source>
        <dbReference type="RuleBase" id="RU363032"/>
    </source>
</evidence>
<evidence type="ECO:0000256" key="5">
    <source>
        <dbReference type="ARBA" id="ARBA00022989"/>
    </source>
</evidence>
<protein>
    <submittedName>
        <fullName evidence="9">Peptide/nickel transport system permease protein</fullName>
    </submittedName>
</protein>
<dbReference type="GO" id="GO:0055085">
    <property type="term" value="P:transmembrane transport"/>
    <property type="evidence" value="ECO:0007669"/>
    <property type="project" value="InterPro"/>
</dbReference>
<feature type="transmembrane region" description="Helical" evidence="7">
    <location>
        <begin position="98"/>
        <end position="121"/>
    </location>
</feature>
<feature type="transmembrane region" description="Helical" evidence="7">
    <location>
        <begin position="288"/>
        <end position="307"/>
    </location>
</feature>
<evidence type="ECO:0000313" key="10">
    <source>
        <dbReference type="Proteomes" id="UP000295361"/>
    </source>
</evidence>
<dbReference type="InterPro" id="IPR035906">
    <property type="entry name" value="MetI-like_sf"/>
</dbReference>
<evidence type="ECO:0000256" key="4">
    <source>
        <dbReference type="ARBA" id="ARBA00022692"/>
    </source>
</evidence>
<feature type="transmembrane region" description="Helical" evidence="7">
    <location>
        <begin position="242"/>
        <end position="268"/>
    </location>
</feature>
<evidence type="ECO:0000313" key="9">
    <source>
        <dbReference type="EMBL" id="TDP61854.1"/>
    </source>
</evidence>
<evidence type="ECO:0000259" key="8">
    <source>
        <dbReference type="PROSITE" id="PS50928"/>
    </source>
</evidence>
<comment type="subcellular location">
    <subcellularLocation>
        <location evidence="1 7">Cell membrane</location>
        <topology evidence="1 7">Multi-pass membrane protein</topology>
    </subcellularLocation>
</comment>